<organism evidence="2 3">
    <name type="scientific">Protofrankia coriariae</name>
    <dbReference type="NCBI Taxonomy" id="1562887"/>
    <lineage>
        <taxon>Bacteria</taxon>
        <taxon>Bacillati</taxon>
        <taxon>Actinomycetota</taxon>
        <taxon>Actinomycetes</taxon>
        <taxon>Frankiales</taxon>
        <taxon>Frankiaceae</taxon>
        <taxon>Protofrankia</taxon>
    </lineage>
</organism>
<name>A0ABR5F489_9ACTN</name>
<gene>
    <name evidence="2" type="ORF">FrCorBMG51_10335</name>
</gene>
<proteinExistence type="predicted"/>
<feature type="region of interest" description="Disordered" evidence="1">
    <location>
        <begin position="1"/>
        <end position="28"/>
    </location>
</feature>
<sequence>MPAVEKGKPVRPVPRRESPTVPTETGGGADIVTDAAVAGGGVSLPVRMARALRAAAELVELVGEQASLHVTVSDVYPDQVEALVPARWRVGASGGERDAVRLADLRVVARRLGRPLAVGREYDNGDLSVEVSTTVAGHPVRVWAPLTDPDVIVQARGLIAGTEAGS</sequence>
<dbReference type="Proteomes" id="UP000035425">
    <property type="component" value="Unassembled WGS sequence"/>
</dbReference>
<accession>A0ABR5F489</accession>
<comment type="caution">
    <text evidence="2">The sequence shown here is derived from an EMBL/GenBank/DDBJ whole genome shotgun (WGS) entry which is preliminary data.</text>
</comment>
<dbReference type="EMBL" id="JWIO01000014">
    <property type="protein sequence ID" value="KLL11480.1"/>
    <property type="molecule type" value="Genomic_DNA"/>
</dbReference>
<evidence type="ECO:0000313" key="3">
    <source>
        <dbReference type="Proteomes" id="UP000035425"/>
    </source>
</evidence>
<evidence type="ECO:0000313" key="2">
    <source>
        <dbReference type="EMBL" id="KLL11480.1"/>
    </source>
</evidence>
<evidence type="ECO:0000256" key="1">
    <source>
        <dbReference type="SAM" id="MobiDB-lite"/>
    </source>
</evidence>
<keyword evidence="3" id="KW-1185">Reference proteome</keyword>
<feature type="compositionally biased region" description="Basic and acidic residues" evidence="1">
    <location>
        <begin position="1"/>
        <end position="18"/>
    </location>
</feature>
<reference evidence="2 3" key="1">
    <citation type="submission" date="2014-12" db="EMBL/GenBank/DDBJ databases">
        <title>Frankia sp. BMG5.1 draft genome.</title>
        <authorList>
            <person name="Gtari M."/>
            <person name="Ghodhbane-Gtari F."/>
            <person name="Nouioui I."/>
            <person name="Ktari A."/>
            <person name="Hezbri K."/>
            <person name="Mimouni W."/>
            <person name="Sbissi I."/>
            <person name="Ayari A."/>
            <person name="Yamanaka T."/>
            <person name="Normand P."/>
            <person name="Tisa L.S."/>
            <person name="Boudabous A."/>
        </authorList>
    </citation>
    <scope>NUCLEOTIDE SEQUENCE [LARGE SCALE GENOMIC DNA]</scope>
    <source>
        <strain evidence="2 3">BMG5.1</strain>
    </source>
</reference>
<protein>
    <submittedName>
        <fullName evidence="2">Uncharacterized protein</fullName>
    </submittedName>
</protein>